<evidence type="ECO:0000313" key="2">
    <source>
        <dbReference type="EMBL" id="MFC6955815.1"/>
    </source>
</evidence>
<reference evidence="3" key="1">
    <citation type="journal article" date="2019" name="Int. J. Syst. Evol. Microbiol.">
        <title>The Global Catalogue of Microorganisms (GCM) 10K type strain sequencing project: providing services to taxonomists for standard genome sequencing and annotation.</title>
        <authorList>
            <consortium name="The Broad Institute Genomics Platform"/>
            <consortium name="The Broad Institute Genome Sequencing Center for Infectious Disease"/>
            <person name="Wu L."/>
            <person name="Ma J."/>
        </authorList>
    </citation>
    <scope>NUCLEOTIDE SEQUENCE [LARGE SCALE GENOMIC DNA]</scope>
    <source>
        <strain evidence="3">KACC 12634</strain>
    </source>
</reference>
<dbReference type="Proteomes" id="UP001596470">
    <property type="component" value="Unassembled WGS sequence"/>
</dbReference>
<evidence type="ECO:0000313" key="3">
    <source>
        <dbReference type="Proteomes" id="UP001596470"/>
    </source>
</evidence>
<keyword evidence="3" id="KW-1185">Reference proteome</keyword>
<dbReference type="InterPro" id="IPR040690">
    <property type="entry name" value="FtsX_ECD"/>
</dbReference>
<gene>
    <name evidence="2" type="ORF">ACFQS3_01260</name>
</gene>
<feature type="domain" description="FtsX extracellular" evidence="1">
    <location>
        <begin position="2"/>
        <end position="77"/>
    </location>
</feature>
<evidence type="ECO:0000259" key="1">
    <source>
        <dbReference type="Pfam" id="PF18075"/>
    </source>
</evidence>
<organism evidence="2 3">
    <name type="scientific">Glycomyces mayteni</name>
    <dbReference type="NCBI Taxonomy" id="543887"/>
    <lineage>
        <taxon>Bacteria</taxon>
        <taxon>Bacillati</taxon>
        <taxon>Actinomycetota</taxon>
        <taxon>Actinomycetes</taxon>
        <taxon>Glycomycetales</taxon>
        <taxon>Glycomycetaceae</taxon>
        <taxon>Glycomyces</taxon>
    </lineage>
</organism>
<protein>
    <submittedName>
        <fullName evidence="2">Permease-like cell division protein FtsX</fullName>
    </submittedName>
</protein>
<accession>A0ABW2D0P3</accession>
<comment type="caution">
    <text evidence="2">The sequence shown here is derived from an EMBL/GenBank/DDBJ whole genome shotgun (WGS) entry which is preliminary data.</text>
</comment>
<dbReference type="RefSeq" id="WP_382355453.1">
    <property type="nucleotide sequence ID" value="NZ_JBHMBP010000004.1"/>
</dbReference>
<dbReference type="Gene3D" id="3.30.70.3040">
    <property type="match status" value="1"/>
</dbReference>
<proteinExistence type="predicted"/>
<name>A0ABW2D0P3_9ACTN</name>
<sequence length="125" mass="14113">MDELESTLQAHPLVEEVQFESQAEALERFQDTFEDQPDLVDSVDPDVLPSAFRIRLTDGDRSAEFAAEFQDAEGVYEASDLMELYRYWVPACIEFEDKGISPAEGDTESVVYEVQQVCAGFGYDL</sequence>
<dbReference type="EMBL" id="JBHSYS010000001">
    <property type="protein sequence ID" value="MFC6955815.1"/>
    <property type="molecule type" value="Genomic_DNA"/>
</dbReference>
<dbReference type="Pfam" id="PF18075">
    <property type="entry name" value="FtsX_ECD"/>
    <property type="match status" value="1"/>
</dbReference>